<feature type="domain" description="Iron-binding zinc finger CDGSH type" evidence="5">
    <location>
        <begin position="13"/>
        <end position="61"/>
    </location>
</feature>
<name>A0A7W5DQ12_9PORP</name>
<accession>A0A7W5DQ12</accession>
<evidence type="ECO:0000256" key="4">
    <source>
        <dbReference type="ARBA" id="ARBA00023014"/>
    </source>
</evidence>
<dbReference type="AlphaFoldDB" id="A0A7W5DQ12"/>
<keyword evidence="2" id="KW-0479">Metal-binding</keyword>
<dbReference type="SMART" id="SM00704">
    <property type="entry name" value="ZnF_CDGSH"/>
    <property type="match status" value="1"/>
</dbReference>
<evidence type="ECO:0000313" key="6">
    <source>
        <dbReference type="EMBL" id="MBB3186193.1"/>
    </source>
</evidence>
<keyword evidence="3" id="KW-0408">Iron</keyword>
<keyword evidence="7" id="KW-1185">Reference proteome</keyword>
<dbReference type="GO" id="GO:0051537">
    <property type="term" value="F:2 iron, 2 sulfur cluster binding"/>
    <property type="evidence" value="ECO:0007669"/>
    <property type="project" value="UniProtKB-KW"/>
</dbReference>
<comment type="caution">
    <text evidence="6">The sequence shown here is derived from an EMBL/GenBank/DDBJ whole genome shotgun (WGS) entry which is preliminary data.</text>
</comment>
<sequence>MAESKISAKILPNGPILISGELHIIHKDGREETKSNVAFCRCGHSNNKPFCDGTHAKIGFKDE</sequence>
<dbReference type="Gene3D" id="3.40.5.90">
    <property type="entry name" value="CDGSH iron-sulfur domain, mitoNEET-type"/>
    <property type="match status" value="1"/>
</dbReference>
<evidence type="ECO:0000256" key="3">
    <source>
        <dbReference type="ARBA" id="ARBA00023004"/>
    </source>
</evidence>
<gene>
    <name evidence="6" type="ORF">FHX64_000356</name>
</gene>
<reference evidence="6 7" key="1">
    <citation type="submission" date="2020-08" db="EMBL/GenBank/DDBJ databases">
        <title>Genomic Encyclopedia of Type Strains, Phase IV (KMG-IV): sequencing the most valuable type-strain genomes for metagenomic binning, comparative biology and taxonomic classification.</title>
        <authorList>
            <person name="Goeker M."/>
        </authorList>
    </citation>
    <scope>NUCLEOTIDE SEQUENCE [LARGE SCALE GENOMIC DNA]</scope>
    <source>
        <strain evidence="6 7">DSM 27471</strain>
    </source>
</reference>
<proteinExistence type="predicted"/>
<evidence type="ECO:0000256" key="1">
    <source>
        <dbReference type="ARBA" id="ARBA00022714"/>
    </source>
</evidence>
<dbReference type="InterPro" id="IPR042216">
    <property type="entry name" value="MitoNEET_CISD"/>
</dbReference>
<dbReference type="Proteomes" id="UP000544222">
    <property type="component" value="Unassembled WGS sequence"/>
</dbReference>
<organism evidence="6 7">
    <name type="scientific">Microbacter margulisiae</name>
    <dbReference type="NCBI Taxonomy" id="1350067"/>
    <lineage>
        <taxon>Bacteria</taxon>
        <taxon>Pseudomonadati</taxon>
        <taxon>Bacteroidota</taxon>
        <taxon>Bacteroidia</taxon>
        <taxon>Bacteroidales</taxon>
        <taxon>Porphyromonadaceae</taxon>
        <taxon>Microbacter</taxon>
    </lineage>
</organism>
<evidence type="ECO:0000259" key="5">
    <source>
        <dbReference type="SMART" id="SM00704"/>
    </source>
</evidence>
<dbReference type="GO" id="GO:0046872">
    <property type="term" value="F:metal ion binding"/>
    <property type="evidence" value="ECO:0007669"/>
    <property type="project" value="UniProtKB-KW"/>
</dbReference>
<evidence type="ECO:0000256" key="2">
    <source>
        <dbReference type="ARBA" id="ARBA00022723"/>
    </source>
</evidence>
<keyword evidence="4" id="KW-0411">Iron-sulfur</keyword>
<keyword evidence="1" id="KW-0001">2Fe-2S</keyword>
<dbReference type="Pfam" id="PF09360">
    <property type="entry name" value="zf-CDGSH"/>
    <property type="match status" value="1"/>
</dbReference>
<dbReference type="EMBL" id="JACHYB010000001">
    <property type="protein sequence ID" value="MBB3186193.1"/>
    <property type="molecule type" value="Genomic_DNA"/>
</dbReference>
<dbReference type="GO" id="GO:0005737">
    <property type="term" value="C:cytoplasm"/>
    <property type="evidence" value="ECO:0007669"/>
    <property type="project" value="UniProtKB-ARBA"/>
</dbReference>
<dbReference type="InterPro" id="IPR018967">
    <property type="entry name" value="FeS-contain_CDGSH-typ"/>
</dbReference>
<dbReference type="RefSeq" id="WP_183412125.1">
    <property type="nucleotide sequence ID" value="NZ_JACHYB010000001.1"/>
</dbReference>
<protein>
    <submittedName>
        <fullName evidence="6">CDGSH-type Zn-finger protein</fullName>
    </submittedName>
</protein>
<evidence type="ECO:0000313" key="7">
    <source>
        <dbReference type="Proteomes" id="UP000544222"/>
    </source>
</evidence>